<keyword evidence="3" id="KW-1185">Reference proteome</keyword>
<sequence length="272" mass="31427">MSHFTADSQAALANLRQPNQGIWSITPFFMIMLGQYVRHIAKSKWCHIFAALTFIGLDLWNEIMNSVFLHWSGYSALWTTSVGKTTYIPFVGWNIEIIITFLLAPLTCLKFAPKEKTSVRIPIIGFVIVLLLFVFYPCAVIATDLLDMPEIHQLLDSNVHIALSAFAGALPLVYLTRNSTIGIPFSIVWSWAFSTLAVVFELFLNYTGLLLWSWKYWNIRFPWLIIPFGYFHFFFGAIQVYYMSRKKQIFTLSVIYLINFALMFHFGKMGWL</sequence>
<reference evidence="2" key="1">
    <citation type="submission" date="2022-08" db="EMBL/GenBank/DDBJ databases">
        <title>Novel sulfate-reducing endosymbionts in the free-living metamonad Anaeramoeba.</title>
        <authorList>
            <person name="Jerlstrom-Hultqvist J."/>
            <person name="Cepicka I."/>
            <person name="Gallot-Lavallee L."/>
            <person name="Salas-Leiva D."/>
            <person name="Curtis B.A."/>
            <person name="Zahonova K."/>
            <person name="Pipaliya S."/>
            <person name="Dacks J."/>
            <person name="Roger A.J."/>
        </authorList>
    </citation>
    <scope>NUCLEOTIDE SEQUENCE</scope>
    <source>
        <strain evidence="2">Schooner1</strain>
    </source>
</reference>
<feature type="transmembrane region" description="Helical" evidence="1">
    <location>
        <begin position="249"/>
        <end position="267"/>
    </location>
</feature>
<feature type="transmembrane region" description="Helical" evidence="1">
    <location>
        <begin position="121"/>
        <end position="142"/>
    </location>
</feature>
<accession>A0ABQ8Z4A3</accession>
<feature type="transmembrane region" description="Helical" evidence="1">
    <location>
        <begin position="91"/>
        <end position="109"/>
    </location>
</feature>
<feature type="transmembrane region" description="Helical" evidence="1">
    <location>
        <begin position="49"/>
        <end position="71"/>
    </location>
</feature>
<evidence type="ECO:0000313" key="3">
    <source>
        <dbReference type="Proteomes" id="UP001150062"/>
    </source>
</evidence>
<protein>
    <submittedName>
        <fullName evidence="2">Uncharacterized protein</fullName>
    </submittedName>
</protein>
<keyword evidence="1" id="KW-0812">Transmembrane</keyword>
<feature type="transmembrane region" description="Helical" evidence="1">
    <location>
        <begin position="20"/>
        <end position="37"/>
    </location>
</feature>
<name>A0ABQ8Z4A3_9EUKA</name>
<comment type="caution">
    <text evidence="2">The sequence shown here is derived from an EMBL/GenBank/DDBJ whole genome shotgun (WGS) entry which is preliminary data.</text>
</comment>
<keyword evidence="1" id="KW-0472">Membrane</keyword>
<keyword evidence="1" id="KW-1133">Transmembrane helix</keyword>
<evidence type="ECO:0000256" key="1">
    <source>
        <dbReference type="SAM" id="Phobius"/>
    </source>
</evidence>
<feature type="transmembrane region" description="Helical" evidence="1">
    <location>
        <begin position="221"/>
        <end position="242"/>
    </location>
</feature>
<dbReference type="EMBL" id="JAOAOG010000054">
    <property type="protein sequence ID" value="KAJ6251705.1"/>
    <property type="molecule type" value="Genomic_DNA"/>
</dbReference>
<evidence type="ECO:0000313" key="2">
    <source>
        <dbReference type="EMBL" id="KAJ6251705.1"/>
    </source>
</evidence>
<dbReference type="Proteomes" id="UP001150062">
    <property type="component" value="Unassembled WGS sequence"/>
</dbReference>
<organism evidence="2 3">
    <name type="scientific">Anaeramoeba flamelloides</name>
    <dbReference type="NCBI Taxonomy" id="1746091"/>
    <lineage>
        <taxon>Eukaryota</taxon>
        <taxon>Metamonada</taxon>
        <taxon>Anaeramoebidae</taxon>
        <taxon>Anaeramoeba</taxon>
    </lineage>
</organism>
<feature type="transmembrane region" description="Helical" evidence="1">
    <location>
        <begin position="157"/>
        <end position="175"/>
    </location>
</feature>
<proteinExistence type="predicted"/>
<gene>
    <name evidence="2" type="ORF">M0813_01475</name>
</gene>
<feature type="transmembrane region" description="Helical" evidence="1">
    <location>
        <begin position="187"/>
        <end position="209"/>
    </location>
</feature>